<dbReference type="InterPro" id="IPR058980">
    <property type="entry name" value="Glyco_transf_N"/>
</dbReference>
<feature type="domain" description="Glycosyltransferase N-terminal" evidence="6">
    <location>
        <begin position="9"/>
        <end position="137"/>
    </location>
</feature>
<dbReference type="PROSITE" id="PS00375">
    <property type="entry name" value="UDPGT"/>
    <property type="match status" value="1"/>
</dbReference>
<evidence type="ECO:0000313" key="7">
    <source>
        <dbReference type="EMBL" id="KAJ6843417.1"/>
    </source>
</evidence>
<dbReference type="Proteomes" id="UP001140949">
    <property type="component" value="Unassembled WGS sequence"/>
</dbReference>
<dbReference type="GO" id="GO:0080043">
    <property type="term" value="F:quercetin 3-O-glucosyltransferase activity"/>
    <property type="evidence" value="ECO:0007669"/>
    <property type="project" value="TreeGrafter"/>
</dbReference>
<comment type="similarity">
    <text evidence="1 4">Belongs to the UDP-glycosyltransferase family.</text>
</comment>
<accession>A0AAX6HS98</accession>
<dbReference type="Pfam" id="PF26168">
    <property type="entry name" value="Glyco_transf_N"/>
    <property type="match status" value="1"/>
</dbReference>
<dbReference type="GO" id="GO:0080044">
    <property type="term" value="F:quercetin 7-O-glucosyltransferase activity"/>
    <property type="evidence" value="ECO:0007669"/>
    <property type="project" value="TreeGrafter"/>
</dbReference>
<organism evidence="7 8">
    <name type="scientific">Iris pallida</name>
    <name type="common">Sweet iris</name>
    <dbReference type="NCBI Taxonomy" id="29817"/>
    <lineage>
        <taxon>Eukaryota</taxon>
        <taxon>Viridiplantae</taxon>
        <taxon>Streptophyta</taxon>
        <taxon>Embryophyta</taxon>
        <taxon>Tracheophyta</taxon>
        <taxon>Spermatophyta</taxon>
        <taxon>Magnoliopsida</taxon>
        <taxon>Liliopsida</taxon>
        <taxon>Asparagales</taxon>
        <taxon>Iridaceae</taxon>
        <taxon>Iridoideae</taxon>
        <taxon>Irideae</taxon>
        <taxon>Iris</taxon>
    </lineage>
</organism>
<dbReference type="PANTHER" id="PTHR11926">
    <property type="entry name" value="GLUCOSYL/GLUCURONOSYL TRANSFERASES"/>
    <property type="match status" value="1"/>
</dbReference>
<evidence type="ECO:0000256" key="1">
    <source>
        <dbReference type="ARBA" id="ARBA00009995"/>
    </source>
</evidence>
<dbReference type="InterPro" id="IPR002213">
    <property type="entry name" value="UDP_glucos_trans"/>
</dbReference>
<keyword evidence="8" id="KW-1185">Reference proteome</keyword>
<gene>
    <name evidence="7" type="ORF">M6B38_296520</name>
</gene>
<protein>
    <recommendedName>
        <fullName evidence="5">Glycosyltransferase</fullName>
        <ecNumber evidence="5">2.4.1.-</ecNumber>
    </recommendedName>
</protein>
<reference evidence="7" key="2">
    <citation type="submission" date="2023-04" db="EMBL/GenBank/DDBJ databases">
        <authorList>
            <person name="Bruccoleri R.E."/>
            <person name="Oakeley E.J."/>
            <person name="Faust A.-M."/>
            <person name="Dessus-Babus S."/>
            <person name="Altorfer M."/>
            <person name="Burckhardt D."/>
            <person name="Oertli M."/>
            <person name="Naumann U."/>
            <person name="Petersen F."/>
            <person name="Wong J."/>
        </authorList>
    </citation>
    <scope>NUCLEOTIDE SEQUENCE</scope>
    <source>
        <strain evidence="7">GSM-AAB239-AS_SAM_17_03QT</strain>
        <tissue evidence="7">Leaf</tissue>
    </source>
</reference>
<evidence type="ECO:0000256" key="4">
    <source>
        <dbReference type="RuleBase" id="RU003718"/>
    </source>
</evidence>
<dbReference type="EMBL" id="JANAVB010007199">
    <property type="protein sequence ID" value="KAJ6843417.1"/>
    <property type="molecule type" value="Genomic_DNA"/>
</dbReference>
<keyword evidence="2 4" id="KW-0328">Glycosyltransferase</keyword>
<dbReference type="SUPFAM" id="SSF53756">
    <property type="entry name" value="UDP-Glycosyltransferase/glycogen phosphorylase"/>
    <property type="match status" value="1"/>
</dbReference>
<dbReference type="Gene3D" id="3.40.50.2000">
    <property type="entry name" value="Glycogen Phosphorylase B"/>
    <property type="match status" value="2"/>
</dbReference>
<dbReference type="InterPro" id="IPR035595">
    <property type="entry name" value="UDP_glycos_trans_CS"/>
</dbReference>
<sequence length="495" mass="53702">MAGRRPHAVLLPLPGQGHINPMLQVAKLLHSRGFYVTFVHTRSSHRSILRSSGGPDALAGLEDFRYEVIPDGVAVPPTSRSSSKKKQQVSKGCVAYAATCSAPLREILLARRGGGGGPPGVTCVVYNWLMSFALDVAEELGIPALAFCTMSACGFLGSYFLEELIHKGYAPLKDEKYLTNGYLDTTIDWIPGMRGIRLRDLSSFIRTTDADDFFLETEATCTKKCDRAQGLILNTFDRLEAEVTEAIGAIFPKLYTLGPLPALLQANHAATDSPSVSTRFNYWEQERGCTEWLDAQSPGSVIYVSFGSLTTLTAEVLDEFAWGLADSGRPFLWVVRPDMVAGGGGNARPSVEDFVRRTCGGGRGFVAGWCMQEEVLAHPSVGGFLTHGGWNSTLESVCAGVPVICWPGFAEQHTNCRYACEEWGVGVELGREVRREDVSRLVKELMGGEGGERLRKNAAKWKEEAQSAAAVGGSSYENLERLAKDLSSGKFQVGS</sequence>
<evidence type="ECO:0000259" key="6">
    <source>
        <dbReference type="Pfam" id="PF26168"/>
    </source>
</evidence>
<evidence type="ECO:0000256" key="5">
    <source>
        <dbReference type="RuleBase" id="RU362057"/>
    </source>
</evidence>
<dbReference type="FunFam" id="3.40.50.2000:FF:000065">
    <property type="entry name" value="Glycosyltransferase"/>
    <property type="match status" value="1"/>
</dbReference>
<dbReference type="CDD" id="cd03784">
    <property type="entry name" value="GT1_Gtf-like"/>
    <property type="match status" value="1"/>
</dbReference>
<dbReference type="PANTHER" id="PTHR11926:SF774">
    <property type="entry name" value="UDP-GLYCOSYLTRANSFERASE 85A1-RELATED"/>
    <property type="match status" value="1"/>
</dbReference>
<dbReference type="EC" id="2.4.1.-" evidence="5"/>
<name>A0AAX6HS98_IRIPA</name>
<evidence type="ECO:0000256" key="3">
    <source>
        <dbReference type="ARBA" id="ARBA00022679"/>
    </source>
</evidence>
<evidence type="ECO:0000256" key="2">
    <source>
        <dbReference type="ARBA" id="ARBA00022676"/>
    </source>
</evidence>
<reference evidence="7" key="1">
    <citation type="journal article" date="2023" name="GigaByte">
        <title>Genome assembly of the bearded iris, Iris pallida Lam.</title>
        <authorList>
            <person name="Bruccoleri R.E."/>
            <person name="Oakeley E.J."/>
            <person name="Faust A.M.E."/>
            <person name="Altorfer M."/>
            <person name="Dessus-Babus S."/>
            <person name="Burckhardt D."/>
            <person name="Oertli M."/>
            <person name="Naumann U."/>
            <person name="Petersen F."/>
            <person name="Wong J."/>
        </authorList>
    </citation>
    <scope>NUCLEOTIDE SEQUENCE</scope>
    <source>
        <strain evidence="7">GSM-AAB239-AS_SAM_17_03QT</strain>
    </source>
</reference>
<proteinExistence type="inferred from homology"/>
<evidence type="ECO:0000313" key="8">
    <source>
        <dbReference type="Proteomes" id="UP001140949"/>
    </source>
</evidence>
<dbReference type="FunFam" id="3.40.50.2000:FF:000078">
    <property type="entry name" value="Glycosyltransferase"/>
    <property type="match status" value="1"/>
</dbReference>
<dbReference type="AlphaFoldDB" id="A0AAX6HS98"/>
<keyword evidence="3 4" id="KW-0808">Transferase</keyword>
<comment type="caution">
    <text evidence="7">The sequence shown here is derived from an EMBL/GenBank/DDBJ whole genome shotgun (WGS) entry which is preliminary data.</text>
</comment>
<dbReference type="Pfam" id="PF00201">
    <property type="entry name" value="UDPGT"/>
    <property type="match status" value="1"/>
</dbReference>